<evidence type="ECO:0000313" key="10">
    <source>
        <dbReference type="Proteomes" id="UP000231279"/>
    </source>
</evidence>
<dbReference type="PANTHER" id="PTHR21461">
    <property type="entry name" value="GLYCOSYLTRANSFERASE FAMILY 92 PROTEIN"/>
    <property type="match status" value="1"/>
</dbReference>
<feature type="transmembrane region" description="Helical" evidence="8">
    <location>
        <begin position="20"/>
        <end position="45"/>
    </location>
</feature>
<dbReference type="PANTHER" id="PTHR21461:SF55">
    <property type="entry name" value="GLYCOSYLTRANSFERASE FAMILY 92 PROTEIN"/>
    <property type="match status" value="1"/>
</dbReference>
<evidence type="ECO:0000313" key="9">
    <source>
        <dbReference type="EMBL" id="PIN00038.1"/>
    </source>
</evidence>
<keyword evidence="3 8" id="KW-0328">Glycosyltransferase</keyword>
<gene>
    <name evidence="9" type="ORF">CDL12_27459</name>
</gene>
<dbReference type="GO" id="GO:0016757">
    <property type="term" value="F:glycosyltransferase activity"/>
    <property type="evidence" value="ECO:0007669"/>
    <property type="project" value="UniProtKB-UniRule"/>
</dbReference>
<dbReference type="EMBL" id="NKXS01007214">
    <property type="protein sequence ID" value="PIN00038.1"/>
    <property type="molecule type" value="Genomic_DNA"/>
</dbReference>
<keyword evidence="7 8" id="KW-0472">Membrane</keyword>
<evidence type="ECO:0000256" key="4">
    <source>
        <dbReference type="ARBA" id="ARBA00022679"/>
    </source>
</evidence>
<name>A0A2G9G407_9LAMI</name>
<keyword evidence="6 8" id="KW-1133">Transmembrane helix</keyword>
<accession>A0A2G9G407</accession>
<dbReference type="SUPFAM" id="SSF53448">
    <property type="entry name" value="Nucleotide-diphospho-sugar transferases"/>
    <property type="match status" value="1"/>
</dbReference>
<comment type="subcellular location">
    <subcellularLocation>
        <location evidence="1">Membrane</location>
        <topology evidence="1">Single-pass membrane protein</topology>
    </subcellularLocation>
</comment>
<dbReference type="GO" id="GO:0016020">
    <property type="term" value="C:membrane"/>
    <property type="evidence" value="ECO:0007669"/>
    <property type="project" value="UniProtKB-SubCell"/>
</dbReference>
<dbReference type="InterPro" id="IPR029044">
    <property type="entry name" value="Nucleotide-diphossugar_trans"/>
</dbReference>
<evidence type="ECO:0000256" key="7">
    <source>
        <dbReference type="ARBA" id="ARBA00023136"/>
    </source>
</evidence>
<evidence type="ECO:0000256" key="5">
    <source>
        <dbReference type="ARBA" id="ARBA00022692"/>
    </source>
</evidence>
<keyword evidence="4 8" id="KW-0808">Transferase</keyword>
<organism evidence="9 10">
    <name type="scientific">Handroanthus impetiginosus</name>
    <dbReference type="NCBI Taxonomy" id="429701"/>
    <lineage>
        <taxon>Eukaryota</taxon>
        <taxon>Viridiplantae</taxon>
        <taxon>Streptophyta</taxon>
        <taxon>Embryophyta</taxon>
        <taxon>Tracheophyta</taxon>
        <taxon>Spermatophyta</taxon>
        <taxon>Magnoliopsida</taxon>
        <taxon>eudicotyledons</taxon>
        <taxon>Gunneridae</taxon>
        <taxon>Pentapetalae</taxon>
        <taxon>asterids</taxon>
        <taxon>lamiids</taxon>
        <taxon>Lamiales</taxon>
        <taxon>Bignoniaceae</taxon>
        <taxon>Crescentiina</taxon>
        <taxon>Tabebuia alliance</taxon>
        <taxon>Handroanthus</taxon>
    </lineage>
</organism>
<proteinExistence type="inferred from homology"/>
<evidence type="ECO:0000256" key="2">
    <source>
        <dbReference type="ARBA" id="ARBA00007647"/>
    </source>
</evidence>
<dbReference type="AlphaFoldDB" id="A0A2G9G407"/>
<evidence type="ECO:0000256" key="6">
    <source>
        <dbReference type="ARBA" id="ARBA00022989"/>
    </source>
</evidence>
<dbReference type="EC" id="2.4.1.-" evidence="8"/>
<keyword evidence="5 8" id="KW-0812">Transmembrane</keyword>
<dbReference type="Proteomes" id="UP000231279">
    <property type="component" value="Unassembled WGS sequence"/>
</dbReference>
<evidence type="ECO:0000256" key="3">
    <source>
        <dbReference type="ARBA" id="ARBA00022676"/>
    </source>
</evidence>
<dbReference type="InterPro" id="IPR008166">
    <property type="entry name" value="Glyco_transf_92"/>
</dbReference>
<evidence type="ECO:0000256" key="8">
    <source>
        <dbReference type="RuleBase" id="RU366017"/>
    </source>
</evidence>
<evidence type="ECO:0000256" key="1">
    <source>
        <dbReference type="ARBA" id="ARBA00004167"/>
    </source>
</evidence>
<dbReference type="Pfam" id="PF01697">
    <property type="entry name" value="Glyco_transf_92"/>
    <property type="match status" value="1"/>
</dbReference>
<sequence>MLLLCFGGMKDRKKRSVLPWGICLFWCNLTVVFVSGFTFSTLRLFDTEGHRPRMVSKWNIPAMEAISGENSPTPAISIRETVIFPDEALIFLKYPPSTALFTKNDINCTYFPLNSSQPQLHLSPPSIDGGYGNHQIVRCPLQPRGTMVSLAVKHNGNLTPGPTYRWDSLAYEAIIDRDNSTVVFVKGLNLRSGRAANPSKFKCLYGFDLNNPRFVLWAGALSVAQEIVRCRTPLSVLKGFDDSIKVSVRVVGRRTMNSIARLKHRLTPKPFSHHKHHKMCVCTMLRNQAQFLPEWIMYHAQIGVQRWFIYDNNSNDDLDHVVDSLVDSNYNVSRHIWPWIKTQEAGFAHCALRARDSCEWVGFIDVDEFFHLPSNLSLSNVLTNHSRSNNIAEIRVSCHNFGPSGLKNFPTKGVMVGYTCRMAAPERHKSIVRPEALNSSLINLVHHFHLNSGFRYVNMNRSVVVINHYKYQVWDVFKEKFYRRVATYVSDWQQDRNVGSKDRAPGLGTKAVEPLDWSTRFCEVSDTGLRDRILEGFSDPDTGLLPWEYIS</sequence>
<comment type="caution">
    <text evidence="9">The sequence shown here is derived from an EMBL/GenBank/DDBJ whole genome shotgun (WGS) entry which is preliminary data.</text>
</comment>
<dbReference type="GO" id="GO:0005737">
    <property type="term" value="C:cytoplasm"/>
    <property type="evidence" value="ECO:0007669"/>
    <property type="project" value="TreeGrafter"/>
</dbReference>
<dbReference type="STRING" id="429701.A0A2G9G407"/>
<comment type="similarity">
    <text evidence="2 8">Belongs to the glycosyltransferase 92 family.</text>
</comment>
<reference evidence="10" key="1">
    <citation type="journal article" date="2018" name="Gigascience">
        <title>Genome assembly of the Pink Ipe (Handroanthus impetiginosus, Bignoniaceae), a highly valued, ecologically keystone Neotropical timber forest tree.</title>
        <authorList>
            <person name="Silva-Junior O.B."/>
            <person name="Grattapaglia D."/>
            <person name="Novaes E."/>
            <person name="Collevatti R.G."/>
        </authorList>
    </citation>
    <scope>NUCLEOTIDE SEQUENCE [LARGE SCALE GENOMIC DNA]</scope>
    <source>
        <strain evidence="10">cv. UFG-1</strain>
    </source>
</reference>
<dbReference type="OrthoDB" id="2526284at2759"/>
<protein>
    <recommendedName>
        <fullName evidence="8">Glycosyltransferase family 92 protein</fullName>
        <ecNumber evidence="8">2.4.1.-</ecNumber>
    </recommendedName>
</protein>
<keyword evidence="10" id="KW-1185">Reference proteome</keyword>